<dbReference type="PROSITE" id="PS50234">
    <property type="entry name" value="VWFA"/>
    <property type="match status" value="1"/>
</dbReference>
<evidence type="ECO:0000313" key="5">
    <source>
        <dbReference type="Proteomes" id="UP000527143"/>
    </source>
</evidence>
<dbReference type="EMBL" id="JACIJF010000001">
    <property type="protein sequence ID" value="MBB5709101.1"/>
    <property type="molecule type" value="Genomic_DNA"/>
</dbReference>
<feature type="domain" description="VWFA" evidence="3">
    <location>
        <begin position="397"/>
        <end position="536"/>
    </location>
</feature>
<keyword evidence="2" id="KW-0472">Membrane</keyword>
<evidence type="ECO:0000256" key="1">
    <source>
        <dbReference type="SAM" id="Coils"/>
    </source>
</evidence>
<organism evidence="4 5">
    <name type="scientific">Sphingomonas xinjiangensis</name>
    <dbReference type="NCBI Taxonomy" id="643568"/>
    <lineage>
        <taxon>Bacteria</taxon>
        <taxon>Pseudomonadati</taxon>
        <taxon>Pseudomonadota</taxon>
        <taxon>Alphaproteobacteria</taxon>
        <taxon>Sphingomonadales</taxon>
        <taxon>Sphingomonadaceae</taxon>
        <taxon>Sphingomonas</taxon>
    </lineage>
</organism>
<feature type="transmembrane region" description="Helical" evidence="2">
    <location>
        <begin position="21"/>
        <end position="43"/>
    </location>
</feature>
<proteinExistence type="predicted"/>
<keyword evidence="1" id="KW-0175">Coiled coil</keyword>
<accession>A0A840YN23</accession>
<dbReference type="InterPro" id="IPR002035">
    <property type="entry name" value="VWF_A"/>
</dbReference>
<dbReference type="Gene3D" id="3.40.50.410">
    <property type="entry name" value="von Willebrand factor, type A domain"/>
    <property type="match status" value="1"/>
</dbReference>
<dbReference type="Proteomes" id="UP000527143">
    <property type="component" value="Unassembled WGS sequence"/>
</dbReference>
<dbReference type="Pfam" id="PF13400">
    <property type="entry name" value="Tad"/>
    <property type="match status" value="1"/>
</dbReference>
<keyword evidence="2" id="KW-1133">Transmembrane helix</keyword>
<name>A0A840YN23_9SPHN</name>
<feature type="coiled-coil region" evidence="1">
    <location>
        <begin position="210"/>
        <end position="237"/>
    </location>
</feature>
<keyword evidence="2" id="KW-0812">Transmembrane</keyword>
<keyword evidence="5" id="KW-1185">Reference proteome</keyword>
<dbReference type="InterPro" id="IPR036465">
    <property type="entry name" value="vWFA_dom_sf"/>
</dbReference>
<gene>
    <name evidence="4" type="ORF">FHT02_000307</name>
</gene>
<dbReference type="InterPro" id="IPR028087">
    <property type="entry name" value="Tad_N"/>
</dbReference>
<reference evidence="4 5" key="1">
    <citation type="submission" date="2020-08" db="EMBL/GenBank/DDBJ databases">
        <title>Genomic Encyclopedia of Type Strains, Phase IV (KMG-IV): sequencing the most valuable type-strain genomes for metagenomic binning, comparative biology and taxonomic classification.</title>
        <authorList>
            <person name="Goeker M."/>
        </authorList>
    </citation>
    <scope>NUCLEOTIDE SEQUENCE [LARGE SCALE GENOMIC DNA]</scope>
    <source>
        <strain evidence="4 5">DSM 26736</strain>
    </source>
</reference>
<dbReference type="SUPFAM" id="SSF53300">
    <property type="entry name" value="vWA-like"/>
    <property type="match status" value="1"/>
</dbReference>
<comment type="caution">
    <text evidence="4">The sequence shown here is derived from an EMBL/GenBank/DDBJ whole genome shotgun (WGS) entry which is preliminary data.</text>
</comment>
<dbReference type="AlphaFoldDB" id="A0A840YN23"/>
<dbReference type="RefSeq" id="WP_184083528.1">
    <property type="nucleotide sequence ID" value="NZ_JACIJF010000001.1"/>
</dbReference>
<evidence type="ECO:0000256" key="2">
    <source>
        <dbReference type="SAM" id="Phobius"/>
    </source>
</evidence>
<sequence>MSGTKKAQVQGVLSRLRRDTSGNVLAITAAAVLPMVGFVGVGVDMSRAYLVRTRLQQACDAGVLAGRRSMGAGGSLTTPVKNEITNYVKFNFPDETNDTTALTVSPTLTAATDTINLSLSTNMNTAIMRIFGKNTVAIGVDCSARDDYSNIDIMLVLDTTGSMACAPSKTASECSTYANTNGVRQTKTLTGTGRSTVYYTEESGTDGSRMQALRDALSKLQSQMGEIEKQFNLADSETRKRIRWSVVPFSMGVNAGLSTGKAGTTLYARNPTWFNRDGTYKRWDRDSRGYTYFASTTSKHSDSWIANTWDGCVEERTTSSDITATSSYQIPNNLPGTANDLKFDQAPNDVDTRWTMMDPSLVGNAQYACPKAMLEWTPLTTTQFNNYFKFDNGFVANGGTFLDVGMLWAARMLSRTGMWKNDNPGTYNGFGVKRYLILMTDGEMDTGLGGYSTYGQEEQWRRVSKNGDNKDTLDDIHTRRWMMTCAAIKNMDVTIFSISFSKGSALSNDLKNCATRPAYAYKADDSTALENAFRDIGENIGSLRLSQ</sequence>
<evidence type="ECO:0000259" key="3">
    <source>
        <dbReference type="PROSITE" id="PS50234"/>
    </source>
</evidence>
<evidence type="ECO:0000313" key="4">
    <source>
        <dbReference type="EMBL" id="MBB5709101.1"/>
    </source>
</evidence>
<protein>
    <submittedName>
        <fullName evidence="4">Flp pilus assembly protein TadG</fullName>
    </submittedName>
</protein>